<dbReference type="GO" id="GO:0032259">
    <property type="term" value="P:methylation"/>
    <property type="evidence" value="ECO:0007669"/>
    <property type="project" value="UniProtKB-KW"/>
</dbReference>
<proteinExistence type="predicted"/>
<accession>A0A200PVI1</accession>
<dbReference type="Gene3D" id="3.40.50.150">
    <property type="entry name" value="Vaccinia Virus protein VP39"/>
    <property type="match status" value="1"/>
</dbReference>
<dbReference type="GO" id="GO:0005634">
    <property type="term" value="C:nucleus"/>
    <property type="evidence" value="ECO:0007669"/>
    <property type="project" value="TreeGrafter"/>
</dbReference>
<reference evidence="5 6" key="1">
    <citation type="journal article" date="2017" name="Mol. Plant">
        <title>The Genome of Medicinal Plant Macleaya cordata Provides New Insights into Benzylisoquinoline Alkaloids Metabolism.</title>
        <authorList>
            <person name="Liu X."/>
            <person name="Liu Y."/>
            <person name="Huang P."/>
            <person name="Ma Y."/>
            <person name="Qing Z."/>
            <person name="Tang Q."/>
            <person name="Cao H."/>
            <person name="Cheng P."/>
            <person name="Zheng Y."/>
            <person name="Yuan Z."/>
            <person name="Zhou Y."/>
            <person name="Liu J."/>
            <person name="Tang Z."/>
            <person name="Zhuo Y."/>
            <person name="Zhang Y."/>
            <person name="Yu L."/>
            <person name="Huang J."/>
            <person name="Yang P."/>
            <person name="Peng Q."/>
            <person name="Zhang J."/>
            <person name="Jiang W."/>
            <person name="Zhang Z."/>
            <person name="Lin K."/>
            <person name="Ro D.K."/>
            <person name="Chen X."/>
            <person name="Xiong X."/>
            <person name="Shang Y."/>
            <person name="Huang S."/>
            <person name="Zeng J."/>
        </authorList>
    </citation>
    <scope>NUCLEOTIDE SEQUENCE [LARGE SCALE GENOMIC DNA]</scope>
    <source>
        <strain evidence="6">cv. BLH2017</strain>
        <tissue evidence="5">Root</tissue>
    </source>
</reference>
<dbReference type="GO" id="GO:0003886">
    <property type="term" value="F:DNA (cytosine-5-)-methyltransferase activity"/>
    <property type="evidence" value="ECO:0007669"/>
    <property type="project" value="UniProtKB-EC"/>
</dbReference>
<dbReference type="GO" id="GO:0044027">
    <property type="term" value="P:negative regulation of gene expression via chromosomal CpG island methylation"/>
    <property type="evidence" value="ECO:0007669"/>
    <property type="project" value="TreeGrafter"/>
</dbReference>
<dbReference type="PANTHER" id="PTHR10629">
    <property type="entry name" value="CYTOSINE-SPECIFIC METHYLTRANSFERASE"/>
    <property type="match status" value="1"/>
</dbReference>
<dbReference type="PANTHER" id="PTHR10629:SF52">
    <property type="entry name" value="DNA (CYTOSINE-5)-METHYLTRANSFERASE 1"/>
    <property type="match status" value="1"/>
</dbReference>
<keyword evidence="3 5" id="KW-0808">Transferase</keyword>
<dbReference type="Proteomes" id="UP000195402">
    <property type="component" value="Unassembled WGS sequence"/>
</dbReference>
<dbReference type="InterPro" id="IPR029063">
    <property type="entry name" value="SAM-dependent_MTases_sf"/>
</dbReference>
<evidence type="ECO:0000256" key="4">
    <source>
        <dbReference type="ARBA" id="ARBA00022691"/>
    </source>
</evidence>
<evidence type="ECO:0000256" key="3">
    <source>
        <dbReference type="ARBA" id="ARBA00022679"/>
    </source>
</evidence>
<name>A0A200PVI1_MACCD</name>
<dbReference type="EC" id="2.1.1.37" evidence="1"/>
<dbReference type="InterPro" id="IPR050390">
    <property type="entry name" value="C5-Methyltransferase"/>
</dbReference>
<protein>
    <recommendedName>
        <fullName evidence="1">DNA (cytosine-5-)-methyltransferase</fullName>
        <ecNumber evidence="1">2.1.1.37</ecNumber>
    </recommendedName>
</protein>
<keyword evidence="2 5" id="KW-0489">Methyltransferase</keyword>
<dbReference type="OrthoDB" id="5376140at2759"/>
<dbReference type="EMBL" id="MVGT01003956">
    <property type="protein sequence ID" value="OVA02219.1"/>
    <property type="molecule type" value="Genomic_DNA"/>
</dbReference>
<evidence type="ECO:0000256" key="2">
    <source>
        <dbReference type="ARBA" id="ARBA00022603"/>
    </source>
</evidence>
<dbReference type="GO" id="GO:0003677">
    <property type="term" value="F:DNA binding"/>
    <property type="evidence" value="ECO:0007669"/>
    <property type="project" value="TreeGrafter"/>
</dbReference>
<evidence type="ECO:0000256" key="1">
    <source>
        <dbReference type="ARBA" id="ARBA00011975"/>
    </source>
</evidence>
<keyword evidence="4" id="KW-0949">S-adenosyl-L-methionine</keyword>
<evidence type="ECO:0000313" key="5">
    <source>
        <dbReference type="EMBL" id="OVA02219.1"/>
    </source>
</evidence>
<keyword evidence="6" id="KW-1185">Reference proteome</keyword>
<organism evidence="5 6">
    <name type="scientific">Macleaya cordata</name>
    <name type="common">Five-seeded plume-poppy</name>
    <name type="synonym">Bocconia cordata</name>
    <dbReference type="NCBI Taxonomy" id="56857"/>
    <lineage>
        <taxon>Eukaryota</taxon>
        <taxon>Viridiplantae</taxon>
        <taxon>Streptophyta</taxon>
        <taxon>Embryophyta</taxon>
        <taxon>Tracheophyta</taxon>
        <taxon>Spermatophyta</taxon>
        <taxon>Magnoliopsida</taxon>
        <taxon>Ranunculales</taxon>
        <taxon>Papaveraceae</taxon>
        <taxon>Papaveroideae</taxon>
        <taxon>Macleaya</taxon>
    </lineage>
</organism>
<sequence length="271" mass="29114">MVVHDAVSRKRKGKCKEGEDELDVVDKQDISQENRLATLDIFAGCGGLSEGLQQAGVSCTKWAIEYEEPAGDAFKLNHPDALMFVDNCNARIKAIMGEIQDVIGYQEPSIASSARSDNQPPVLASAGAADPVDQPALVNQNLAADPSSAAADHHITTGRSTEVSQTLAADSSIAAARITRVFVEEEHTNRDIDEIDTNVQVRDDVNLANPTIDEIDPNVQVPDDVNLTDPTAPAVHPGYGDPDLCVAVARAIGIYDTFERLFYEVDSEATN</sequence>
<dbReference type="Pfam" id="PF00145">
    <property type="entry name" value="DNA_methylase"/>
    <property type="match status" value="1"/>
</dbReference>
<comment type="caution">
    <text evidence="5">The sequence shown here is derived from an EMBL/GenBank/DDBJ whole genome shotgun (WGS) entry which is preliminary data.</text>
</comment>
<dbReference type="AlphaFoldDB" id="A0A200PVI1"/>
<dbReference type="SUPFAM" id="SSF53335">
    <property type="entry name" value="S-adenosyl-L-methionine-dependent methyltransferases"/>
    <property type="match status" value="1"/>
</dbReference>
<evidence type="ECO:0000313" key="6">
    <source>
        <dbReference type="Proteomes" id="UP000195402"/>
    </source>
</evidence>
<dbReference type="InterPro" id="IPR001525">
    <property type="entry name" value="C5_MeTfrase"/>
</dbReference>
<dbReference type="InParanoid" id="A0A200PVI1"/>
<dbReference type="STRING" id="56857.A0A200PVI1"/>
<gene>
    <name evidence="5" type="ORF">BVC80_9099g4</name>
</gene>